<protein>
    <submittedName>
        <fullName evidence="3">PQQ-binding-like beta-propeller repeat protein</fullName>
    </submittedName>
</protein>
<dbReference type="InterPro" id="IPR015943">
    <property type="entry name" value="WD40/YVTN_repeat-like_dom_sf"/>
</dbReference>
<keyword evidence="4" id="KW-1185">Reference proteome</keyword>
<feature type="compositionally biased region" description="Polar residues" evidence="1">
    <location>
        <begin position="19"/>
        <end position="28"/>
    </location>
</feature>
<dbReference type="EMBL" id="JBHTAJ010000090">
    <property type="protein sequence ID" value="MFC7184129.1"/>
    <property type="molecule type" value="Genomic_DNA"/>
</dbReference>
<feature type="compositionally biased region" description="Low complexity" evidence="1">
    <location>
        <begin position="29"/>
        <end position="46"/>
    </location>
</feature>
<evidence type="ECO:0000256" key="1">
    <source>
        <dbReference type="SAM" id="MobiDB-lite"/>
    </source>
</evidence>
<reference evidence="4" key="1">
    <citation type="journal article" date="2019" name="Int. J. Syst. Evol. Microbiol.">
        <title>The Global Catalogue of Microorganisms (GCM) 10K type strain sequencing project: providing services to taxonomists for standard genome sequencing and annotation.</title>
        <authorList>
            <consortium name="The Broad Institute Genomics Platform"/>
            <consortium name="The Broad Institute Genome Sequencing Center for Infectious Disease"/>
            <person name="Wu L."/>
            <person name="Ma J."/>
        </authorList>
    </citation>
    <scope>NUCLEOTIDE SEQUENCE [LARGE SCALE GENOMIC DNA]</scope>
    <source>
        <strain evidence="4">CGMCC 1.12859</strain>
    </source>
</reference>
<evidence type="ECO:0000313" key="4">
    <source>
        <dbReference type="Proteomes" id="UP001596435"/>
    </source>
</evidence>
<gene>
    <name evidence="3" type="ORF">ACFQMG_31730</name>
</gene>
<name>A0ABW2G3P2_9ACTN</name>
<accession>A0ABW2G3P2</accession>
<dbReference type="InterPro" id="IPR011047">
    <property type="entry name" value="Quinoprotein_ADH-like_sf"/>
</dbReference>
<dbReference type="RefSeq" id="WP_345707831.1">
    <property type="nucleotide sequence ID" value="NZ_BAABKV010000001.1"/>
</dbReference>
<feature type="compositionally biased region" description="Low complexity" evidence="1">
    <location>
        <begin position="56"/>
        <end position="117"/>
    </location>
</feature>
<feature type="domain" description="Pyrrolo-quinoline quinone repeat" evidence="2">
    <location>
        <begin position="426"/>
        <end position="636"/>
    </location>
</feature>
<organism evidence="3 4">
    <name type="scientific">Kitasatospora paranensis</name>
    <dbReference type="NCBI Taxonomy" id="258053"/>
    <lineage>
        <taxon>Bacteria</taxon>
        <taxon>Bacillati</taxon>
        <taxon>Actinomycetota</taxon>
        <taxon>Actinomycetes</taxon>
        <taxon>Kitasatosporales</taxon>
        <taxon>Streptomycetaceae</taxon>
        <taxon>Kitasatospora</taxon>
    </lineage>
</organism>
<sequence>MAQDPPRTFDQGHPHGDATGQQPSGYDHQQQAWYPQQPDQQPADPWGTAGGQAYPAGADQQQAWQPQPDAGWAQGHSAAGYADYYAGGQTPAQPAGDPYAPGGAYGGPAADPYATGGYESGNAYAPAGAYPTGEAYAPTEGYAPTDGYTATDGYAPTSHYAPADPYAGYGTGGTDQQAYRPDQSYQPHQPDQLYAPTGTDSGYTAYEPYQPAAEGHPDTSGTGFPPSAPVPPTVETGGGVSGGRTGQDGPDTGSGGPRSLVERAKAAAAAAVTADHSPGRRTLLIRAGAGVAALAVLVTAGVLAMSGGSSDKGGSVAGSDSAAARNFNVAHAKAWAVTPAAAGASAAPATTDDTLAGGWVTADAVVRADGSGVRAYALADGKPSWSVAAPADGAVPCALSPTVGASGLGVALFRTGADAKSPCTLLAAVDTKTGRTAWTKTLSDTKDAYAAHVAVLGDKVIAVGDDKVSAWAAADGKDLWQYGGPGKFCSLSGGASGATVLLHSNCADSTPADQAVALNAADGKLKWWRGLNNQPKTVTVLSAEPAVVATTGANATDDRVFAWGATGDPAAEIPVTGQAGRLDVSRGTFDAAPTVYFHGTSLIATLGPAEGGIPTAVTAYDLTTGKPQWTTVITEKRKARAVGLEADTGLLLAVDERLDQPAHISRFALTGGQETQGGAFPKGTGSLLSAGLVLNGTGKVVVLPEHAANFGSATAFQAKG</sequence>
<dbReference type="Pfam" id="PF13360">
    <property type="entry name" value="PQQ_2"/>
    <property type="match status" value="1"/>
</dbReference>
<dbReference type="Gene3D" id="2.130.10.10">
    <property type="entry name" value="YVTN repeat-like/Quinoprotein amine dehydrogenase"/>
    <property type="match status" value="1"/>
</dbReference>
<proteinExistence type="predicted"/>
<feature type="compositionally biased region" description="Gly residues" evidence="1">
    <location>
        <begin position="236"/>
        <end position="256"/>
    </location>
</feature>
<evidence type="ECO:0000259" key="2">
    <source>
        <dbReference type="Pfam" id="PF13360"/>
    </source>
</evidence>
<dbReference type="InterPro" id="IPR002372">
    <property type="entry name" value="PQQ_rpt_dom"/>
</dbReference>
<evidence type="ECO:0000313" key="3">
    <source>
        <dbReference type="EMBL" id="MFC7184129.1"/>
    </source>
</evidence>
<dbReference type="Gene3D" id="2.140.10.10">
    <property type="entry name" value="Quinoprotein alcohol dehydrogenase-like superfamily"/>
    <property type="match status" value="1"/>
</dbReference>
<feature type="region of interest" description="Disordered" evidence="1">
    <location>
        <begin position="1"/>
        <end position="259"/>
    </location>
</feature>
<comment type="caution">
    <text evidence="3">The sequence shown here is derived from an EMBL/GenBank/DDBJ whole genome shotgun (WGS) entry which is preliminary data.</text>
</comment>
<dbReference type="Proteomes" id="UP001596435">
    <property type="component" value="Unassembled WGS sequence"/>
</dbReference>
<dbReference type="SUPFAM" id="SSF50998">
    <property type="entry name" value="Quinoprotein alcohol dehydrogenase-like"/>
    <property type="match status" value="1"/>
</dbReference>